<dbReference type="Gene3D" id="3.40.630.10">
    <property type="entry name" value="Zn peptidases"/>
    <property type="match status" value="1"/>
</dbReference>
<dbReference type="SUPFAM" id="SSF55031">
    <property type="entry name" value="Bacterial exopeptidase dimerisation domain"/>
    <property type="match status" value="1"/>
</dbReference>
<evidence type="ECO:0000256" key="5">
    <source>
        <dbReference type="ARBA" id="ARBA00022723"/>
    </source>
</evidence>
<dbReference type="InterPro" id="IPR017580">
    <property type="entry name" value="OHCU_decarboxylase-1"/>
</dbReference>
<organism evidence="10 11">
    <name type="scientific">Banduia mediterranea</name>
    <dbReference type="NCBI Taxonomy" id="3075609"/>
    <lineage>
        <taxon>Bacteria</taxon>
        <taxon>Pseudomonadati</taxon>
        <taxon>Pseudomonadota</taxon>
        <taxon>Gammaproteobacteria</taxon>
        <taxon>Nevskiales</taxon>
        <taxon>Algiphilaceae</taxon>
        <taxon>Banduia</taxon>
    </lineage>
</organism>
<dbReference type="Proteomes" id="UP001254608">
    <property type="component" value="Unassembled WGS sequence"/>
</dbReference>
<dbReference type="SUPFAM" id="SSF158694">
    <property type="entry name" value="UraD-Like"/>
    <property type="match status" value="1"/>
</dbReference>
<dbReference type="InterPro" id="IPR018020">
    <property type="entry name" value="OHCU_decarboxylase"/>
</dbReference>
<evidence type="ECO:0000256" key="2">
    <source>
        <dbReference type="ARBA" id="ARBA00006153"/>
    </source>
</evidence>
<dbReference type="PANTHER" id="PTHR32494">
    <property type="entry name" value="ALLANTOATE DEIMINASE-RELATED"/>
    <property type="match status" value="1"/>
</dbReference>
<dbReference type="CDD" id="cd03884">
    <property type="entry name" value="M20_bAS"/>
    <property type="match status" value="1"/>
</dbReference>
<evidence type="ECO:0000259" key="9">
    <source>
        <dbReference type="Pfam" id="PF09349"/>
    </source>
</evidence>
<name>A0ABU2WJQ4_9GAMM</name>
<reference evidence="10 11" key="1">
    <citation type="submission" date="2023-09" db="EMBL/GenBank/DDBJ databases">
        <authorList>
            <person name="Rey-Velasco X."/>
        </authorList>
    </citation>
    <scope>NUCLEOTIDE SEQUENCE [LARGE SCALE GENOMIC DNA]</scope>
    <source>
        <strain evidence="10 11">W345</strain>
    </source>
</reference>
<dbReference type="Gene3D" id="1.10.3330.10">
    <property type="entry name" value="Oxo-4-hydroxy-4-carboxy-5-ureidoimidazoline decarboxylase"/>
    <property type="match status" value="1"/>
</dbReference>
<dbReference type="NCBIfam" id="TIGR03164">
    <property type="entry name" value="UHCUDC"/>
    <property type="match status" value="1"/>
</dbReference>
<dbReference type="NCBIfam" id="TIGR01879">
    <property type="entry name" value="hydantase"/>
    <property type="match status" value="1"/>
</dbReference>
<evidence type="ECO:0000256" key="1">
    <source>
        <dbReference type="ARBA" id="ARBA00001936"/>
    </source>
</evidence>
<dbReference type="InterPro" id="IPR010158">
    <property type="entry name" value="Amidase_Cbmase"/>
</dbReference>
<dbReference type="RefSeq" id="WP_311365497.1">
    <property type="nucleotide sequence ID" value="NZ_JAVRIC010000017.1"/>
</dbReference>
<evidence type="ECO:0000313" key="11">
    <source>
        <dbReference type="Proteomes" id="UP001254608"/>
    </source>
</evidence>
<keyword evidence="11" id="KW-1185">Reference proteome</keyword>
<evidence type="ECO:0000313" key="10">
    <source>
        <dbReference type="EMBL" id="MDT0498105.1"/>
    </source>
</evidence>
<dbReference type="PANTHER" id="PTHR32494:SF19">
    <property type="entry name" value="ALLANTOATE DEIMINASE-RELATED"/>
    <property type="match status" value="1"/>
</dbReference>
<dbReference type="InterPro" id="IPR036778">
    <property type="entry name" value="OHCU_decarboxylase_sf"/>
</dbReference>
<dbReference type="NCBIfam" id="NF006775">
    <property type="entry name" value="PRK09290.2-5"/>
    <property type="match status" value="1"/>
</dbReference>
<dbReference type="SUPFAM" id="SSF53187">
    <property type="entry name" value="Zn-dependent exopeptidases"/>
    <property type="match status" value="1"/>
</dbReference>
<comment type="cofactor">
    <cofactor evidence="1">
        <name>Mn(2+)</name>
        <dbReference type="ChEBI" id="CHEBI:29035"/>
    </cofactor>
</comment>
<feature type="domain" description="Oxo-4-hydroxy-4-carboxy-5-ureidoimidazoline decarboxylase" evidence="9">
    <location>
        <begin position="13"/>
        <end position="169"/>
    </location>
</feature>
<dbReference type="InterPro" id="IPR036264">
    <property type="entry name" value="Bact_exopeptidase_dim_dom"/>
</dbReference>
<keyword evidence="6" id="KW-0378">Hydrolase</keyword>
<evidence type="ECO:0000256" key="7">
    <source>
        <dbReference type="ARBA" id="ARBA00023211"/>
    </source>
</evidence>
<dbReference type="Pfam" id="PF01546">
    <property type="entry name" value="Peptidase_M20"/>
    <property type="match status" value="1"/>
</dbReference>
<evidence type="ECO:0000259" key="8">
    <source>
        <dbReference type="Pfam" id="PF07687"/>
    </source>
</evidence>
<evidence type="ECO:0000256" key="4">
    <source>
        <dbReference type="ARBA" id="ARBA00022631"/>
    </source>
</evidence>
<evidence type="ECO:0000256" key="6">
    <source>
        <dbReference type="ARBA" id="ARBA00022801"/>
    </source>
</evidence>
<dbReference type="InterPro" id="IPR002933">
    <property type="entry name" value="Peptidase_M20"/>
</dbReference>
<dbReference type="Gene3D" id="3.30.70.360">
    <property type="match status" value="1"/>
</dbReference>
<keyword evidence="5" id="KW-0479">Metal-binding</keyword>
<comment type="caution">
    <text evidence="10">The sequence shown here is derived from an EMBL/GenBank/DDBJ whole genome shotgun (WGS) entry which is preliminary data.</text>
</comment>
<comment type="subunit">
    <text evidence="3">Homodimer.</text>
</comment>
<dbReference type="InterPro" id="IPR011650">
    <property type="entry name" value="Peptidase_M20_dimer"/>
</dbReference>
<feature type="domain" description="Peptidase M20 dimerisation" evidence="8">
    <location>
        <begin position="381"/>
        <end position="479"/>
    </location>
</feature>
<gene>
    <name evidence="10" type="ORF">RM530_12125</name>
</gene>
<accession>A0ABU2WJQ4</accession>
<dbReference type="EMBL" id="JAVRIC010000017">
    <property type="protein sequence ID" value="MDT0498105.1"/>
    <property type="molecule type" value="Genomic_DNA"/>
</dbReference>
<evidence type="ECO:0000256" key="3">
    <source>
        <dbReference type="ARBA" id="ARBA00011738"/>
    </source>
</evidence>
<proteinExistence type="inferred from homology"/>
<protein>
    <submittedName>
        <fullName evidence="10">Allantoate amidohydrolase</fullName>
    </submittedName>
</protein>
<keyword evidence="7" id="KW-0464">Manganese</keyword>
<keyword evidence="4" id="KW-0659">Purine metabolism</keyword>
<dbReference type="Pfam" id="PF07687">
    <property type="entry name" value="M20_dimer"/>
    <property type="match status" value="1"/>
</dbReference>
<sequence>MNTDPRIELGALNRAAAAEFSAQLAGIYEHSPWIAERTAAARPFSSRLELLAAMQAVVLAATTDEQLALVRAHPELAGKAAVRGELTAESTREQAGAGLSECSAEEFARLQTLNSDYNTRFGFPFVLAVKGHDRASVLRAFEQRLRNEPADELATALAQIERIAEFRLAERVREPMGESILAMADHLRQYSDDADALSCTYLGAAHRATAQRLCDWMRAAGLQAQIDAIGNVVGRWSCGRPNAKTLLMGSHYDTVVNGGAYDGRLGILLPIAVVEHLRHSGVRLDYDLEIIGFGDEEGVRFGSTYLGSRAITGQFDSGLLDRQDADGISLRAALLGAGLDPQAIPALARDPESLLGYLEVHIEQGPQLLDEDLPLGVVTAINGSQRFLIQIEGTAGHAGTVPMHLRHDAAAAAAEILLHTEKRCAGVAGLVGTVGRLQVPGGAVNVIPGRCELSLDVRAPEDATRDAAVADLLAEIERIGARRGVRIELEEVLKGAATPCAPMIRQALADSIRRVTGRDAVRQLASGAGHDAVPIAALTQAGMLFVRCGNGGISHHPDETLSVLDADVAALVVADFLVRLEAP</sequence>
<comment type="similarity">
    <text evidence="2">Belongs to the peptidase M20 family.</text>
</comment>
<dbReference type="Pfam" id="PF09349">
    <property type="entry name" value="OHCU_decarbox"/>
    <property type="match status" value="1"/>
</dbReference>